<name>A0A8J3QL69_9ACTN</name>
<dbReference type="AlphaFoldDB" id="A0A8J3QL69"/>
<evidence type="ECO:0000259" key="5">
    <source>
        <dbReference type="Pfam" id="PF00171"/>
    </source>
</evidence>
<evidence type="ECO:0000313" key="7">
    <source>
        <dbReference type="Proteomes" id="UP000642748"/>
    </source>
</evidence>
<gene>
    <name evidence="6" type="ORF">Raf01_00260</name>
</gene>
<dbReference type="InterPro" id="IPR016162">
    <property type="entry name" value="Ald_DH_N"/>
</dbReference>
<dbReference type="InterPro" id="IPR016163">
    <property type="entry name" value="Ald_DH_C"/>
</dbReference>
<keyword evidence="2 4" id="KW-0560">Oxidoreductase</keyword>
<dbReference type="CDD" id="cd07138">
    <property type="entry name" value="ALDH_CddD_SSP0762"/>
    <property type="match status" value="1"/>
</dbReference>
<dbReference type="PANTHER" id="PTHR42804:SF1">
    <property type="entry name" value="ALDEHYDE DEHYDROGENASE-RELATED"/>
    <property type="match status" value="1"/>
</dbReference>
<evidence type="ECO:0000256" key="3">
    <source>
        <dbReference type="PROSITE-ProRule" id="PRU10007"/>
    </source>
</evidence>
<dbReference type="FunFam" id="3.40.605.10:FF:000007">
    <property type="entry name" value="NAD/NADP-dependent betaine aldehyde dehydrogenase"/>
    <property type="match status" value="1"/>
</dbReference>
<dbReference type="InterPro" id="IPR029510">
    <property type="entry name" value="Ald_DH_CS_GLU"/>
</dbReference>
<keyword evidence="7" id="KW-1185">Reference proteome</keyword>
<evidence type="ECO:0000256" key="4">
    <source>
        <dbReference type="RuleBase" id="RU003345"/>
    </source>
</evidence>
<dbReference type="SUPFAM" id="SSF53720">
    <property type="entry name" value="ALDH-like"/>
    <property type="match status" value="1"/>
</dbReference>
<sequence>MDSMAIYIDGTWRAAHSSDRIPVENPATEEIIAEVPDCDAADVDAAVAAARAALPAWSSGSAQDRICLMRRTRRDMLERRAELADVITAEIGTPTNFANKIQAGMALRALGSFIDALPEGTEPQQLDHSMVVPEPVGVVAAITPWNYPLNQVVAKVMAAIAAGCTVVVKPSELAPLSAQLFIRLLAEADLPAGVVNLVTGSGPVVGDALVRHPEVDMVSFTGSTAVGTRIAAAAAEGVKRVALELGGKSAAVVLPDGDLPAAVLNTVRSCMANAGQTCTALSRLVVPRKRCQEAAEQAAALMANYRIGDPTDPETKLGPLVSSAHRDRVRGHIARAREEGLREIPCGPPDRLPERGHYLAPAVFVSEDPGASLAQEEVFGPVLCVLPYDTEDEAVDIANGTPFGLAGSVWSADVPRALAVAGRIRVGRIEVNGVGPGPGAPFGGRRRSGYGYELGPHGLREFQVLKSLGVPA</sequence>
<dbReference type="EMBL" id="BONZ01000001">
    <property type="protein sequence ID" value="GIH11854.1"/>
    <property type="molecule type" value="Genomic_DNA"/>
</dbReference>
<dbReference type="GO" id="GO:0016620">
    <property type="term" value="F:oxidoreductase activity, acting on the aldehyde or oxo group of donors, NAD or NADP as acceptor"/>
    <property type="evidence" value="ECO:0007669"/>
    <property type="project" value="InterPro"/>
</dbReference>
<dbReference type="Pfam" id="PF00171">
    <property type="entry name" value="Aldedh"/>
    <property type="match status" value="1"/>
</dbReference>
<dbReference type="Proteomes" id="UP000642748">
    <property type="component" value="Unassembled WGS sequence"/>
</dbReference>
<dbReference type="PROSITE" id="PS00687">
    <property type="entry name" value="ALDEHYDE_DEHYDR_GLU"/>
    <property type="match status" value="1"/>
</dbReference>
<accession>A0A8J3QL69</accession>
<protein>
    <submittedName>
        <fullName evidence="6">Aldehyde dehydrogenase</fullName>
    </submittedName>
</protein>
<dbReference type="InterPro" id="IPR016161">
    <property type="entry name" value="Ald_DH/histidinol_DH"/>
</dbReference>
<evidence type="ECO:0000256" key="1">
    <source>
        <dbReference type="ARBA" id="ARBA00009986"/>
    </source>
</evidence>
<dbReference type="InterPro" id="IPR015590">
    <property type="entry name" value="Aldehyde_DH_dom"/>
</dbReference>
<feature type="domain" description="Aldehyde dehydrogenase" evidence="5">
    <location>
        <begin position="12"/>
        <end position="467"/>
    </location>
</feature>
<comment type="similarity">
    <text evidence="1 4">Belongs to the aldehyde dehydrogenase family.</text>
</comment>
<dbReference type="Gene3D" id="3.40.309.10">
    <property type="entry name" value="Aldehyde Dehydrogenase, Chain A, domain 2"/>
    <property type="match status" value="1"/>
</dbReference>
<comment type="caution">
    <text evidence="6">The sequence shown here is derived from an EMBL/GenBank/DDBJ whole genome shotgun (WGS) entry which is preliminary data.</text>
</comment>
<feature type="active site" evidence="3">
    <location>
        <position position="244"/>
    </location>
</feature>
<proteinExistence type="inferred from homology"/>
<evidence type="ECO:0000313" key="6">
    <source>
        <dbReference type="EMBL" id="GIH11854.1"/>
    </source>
</evidence>
<evidence type="ECO:0000256" key="2">
    <source>
        <dbReference type="ARBA" id="ARBA00023002"/>
    </source>
</evidence>
<dbReference type="Gene3D" id="3.40.605.10">
    <property type="entry name" value="Aldehyde Dehydrogenase, Chain A, domain 1"/>
    <property type="match status" value="1"/>
</dbReference>
<organism evidence="6 7">
    <name type="scientific">Rugosimonospora africana</name>
    <dbReference type="NCBI Taxonomy" id="556532"/>
    <lineage>
        <taxon>Bacteria</taxon>
        <taxon>Bacillati</taxon>
        <taxon>Actinomycetota</taxon>
        <taxon>Actinomycetes</taxon>
        <taxon>Micromonosporales</taxon>
        <taxon>Micromonosporaceae</taxon>
        <taxon>Rugosimonospora</taxon>
    </lineage>
</organism>
<reference evidence="6" key="1">
    <citation type="submission" date="2021-01" db="EMBL/GenBank/DDBJ databases">
        <title>Whole genome shotgun sequence of Rugosimonospora africana NBRC 104875.</title>
        <authorList>
            <person name="Komaki H."/>
            <person name="Tamura T."/>
        </authorList>
    </citation>
    <scope>NUCLEOTIDE SEQUENCE</scope>
    <source>
        <strain evidence="6">NBRC 104875</strain>
    </source>
</reference>
<dbReference type="PANTHER" id="PTHR42804">
    <property type="entry name" value="ALDEHYDE DEHYDROGENASE"/>
    <property type="match status" value="1"/>
</dbReference>